<dbReference type="CDD" id="cd01647">
    <property type="entry name" value="RT_LTR"/>
    <property type="match status" value="1"/>
</dbReference>
<dbReference type="SUPFAM" id="SSF50630">
    <property type="entry name" value="Acid proteases"/>
    <property type="match status" value="1"/>
</dbReference>
<dbReference type="OrthoDB" id="2272639at2759"/>
<dbReference type="Proteomes" id="UP000740883">
    <property type="component" value="Unassembled WGS sequence"/>
</dbReference>
<name>A0A9P6GZR6_9MICR</name>
<dbReference type="SUPFAM" id="SSF56672">
    <property type="entry name" value="DNA/RNA polymerases"/>
    <property type="match status" value="1"/>
</dbReference>
<dbReference type="PANTHER" id="PTHR24559:SF444">
    <property type="entry name" value="REVERSE TRANSCRIPTASE DOMAIN-CONTAINING PROTEIN"/>
    <property type="match status" value="1"/>
</dbReference>
<dbReference type="Gene3D" id="3.10.10.10">
    <property type="entry name" value="HIV Type 1 Reverse Transcriptase, subunit A, domain 1"/>
    <property type="match status" value="1"/>
</dbReference>
<reference evidence="1 2" key="1">
    <citation type="journal article" date="2020" name="Genome Biol. Evol.">
        <title>Comparative genomics of strictly vertically transmitted, feminizing microsporidia endosymbionts of amphipod crustaceans.</title>
        <authorList>
            <person name="Cormier A."/>
            <person name="Chebbi M.A."/>
            <person name="Giraud I."/>
            <person name="Wattier R."/>
            <person name="Teixeira M."/>
            <person name="Gilbert C."/>
            <person name="Rigaud T."/>
            <person name="Cordaux R."/>
        </authorList>
    </citation>
    <scope>NUCLEOTIDE SEQUENCE [LARGE SCALE GENOMIC DNA]</scope>
    <source>
        <strain evidence="1 2">Ou3-Ou53</strain>
    </source>
</reference>
<keyword evidence="2" id="KW-1185">Reference proteome</keyword>
<protein>
    <submittedName>
        <fullName evidence="1">Retrovirus-related Pol polyprotein from transposon</fullName>
    </submittedName>
</protein>
<dbReference type="EMBL" id="SBJO01000052">
    <property type="protein sequence ID" value="KAF9763831.1"/>
    <property type="molecule type" value="Genomic_DNA"/>
</dbReference>
<comment type="caution">
    <text evidence="1">The sequence shown here is derived from an EMBL/GenBank/DDBJ whole genome shotgun (WGS) entry which is preliminary data.</text>
</comment>
<sequence>MELRPCIEAEMPGTKKVFKHLVDSGAEVNLIRPENLQIRMAPEKARIRLRNVSSKVMNPLGICRLTIIINGVTITNDFIITDEINTPCILELPILNKYKVSLKFGEKFECTIGEETKGNRLGKHRILTKCNSSVMAPLYRLSSEKEKMASEFVEKYLKEGIIRPIKSPWRSPIVIAPKKGENGRMCIDFRRLNDVTIKYAYSMTMFEDLIDDFSDARYFSKMDCELGVIKRDEPKGCRKTYFACREGLFELSMMIFGLFNASATL</sequence>
<dbReference type="InterPro" id="IPR043502">
    <property type="entry name" value="DNA/RNA_pol_sf"/>
</dbReference>
<dbReference type="InterPro" id="IPR043128">
    <property type="entry name" value="Rev_trsase/Diguanyl_cyclase"/>
</dbReference>
<accession>A0A9P6GZR6</accession>
<dbReference type="CDD" id="cd00303">
    <property type="entry name" value="retropepsin_like"/>
    <property type="match status" value="1"/>
</dbReference>
<evidence type="ECO:0000313" key="1">
    <source>
        <dbReference type="EMBL" id="KAF9763831.1"/>
    </source>
</evidence>
<dbReference type="AlphaFoldDB" id="A0A9P6GZR6"/>
<dbReference type="PANTHER" id="PTHR24559">
    <property type="entry name" value="TRANSPOSON TY3-I GAG-POL POLYPROTEIN"/>
    <property type="match status" value="1"/>
</dbReference>
<dbReference type="Gene3D" id="2.40.70.10">
    <property type="entry name" value="Acid Proteases"/>
    <property type="match status" value="1"/>
</dbReference>
<gene>
    <name evidence="1" type="primary">pol_14</name>
    <name evidence="1" type="ORF">NGRA_1020</name>
</gene>
<evidence type="ECO:0000313" key="2">
    <source>
        <dbReference type="Proteomes" id="UP000740883"/>
    </source>
</evidence>
<dbReference type="InterPro" id="IPR021109">
    <property type="entry name" value="Peptidase_aspartic_dom_sf"/>
</dbReference>
<organism evidence="1 2">
    <name type="scientific">Nosema granulosis</name>
    <dbReference type="NCBI Taxonomy" id="83296"/>
    <lineage>
        <taxon>Eukaryota</taxon>
        <taxon>Fungi</taxon>
        <taxon>Fungi incertae sedis</taxon>
        <taxon>Microsporidia</taxon>
        <taxon>Nosematidae</taxon>
        <taxon>Nosema</taxon>
    </lineage>
</organism>
<dbReference type="Gene3D" id="3.30.70.270">
    <property type="match status" value="1"/>
</dbReference>
<dbReference type="InterPro" id="IPR053134">
    <property type="entry name" value="RNA-dir_DNA_polymerase"/>
</dbReference>
<proteinExistence type="predicted"/>